<keyword evidence="7" id="KW-0472">Membrane</keyword>
<organism evidence="10 11">
    <name type="scientific">Eiseniibacteriota bacterium</name>
    <dbReference type="NCBI Taxonomy" id="2212470"/>
    <lineage>
        <taxon>Bacteria</taxon>
        <taxon>Candidatus Eiseniibacteriota</taxon>
    </lineage>
</organism>
<dbReference type="InterPro" id="IPR051263">
    <property type="entry name" value="C-type_cytochrome_biogenesis"/>
</dbReference>
<proteinExistence type="inferred from homology"/>
<feature type="region of interest" description="Disordered" evidence="8">
    <location>
        <begin position="1"/>
        <end position="33"/>
    </location>
</feature>
<feature type="domain" description="CcmH/CycL/Ccl2/NrfF N-terminal" evidence="9">
    <location>
        <begin position="51"/>
        <end position="156"/>
    </location>
</feature>
<dbReference type="PANTHER" id="PTHR47870">
    <property type="entry name" value="CYTOCHROME C-TYPE BIOGENESIS PROTEIN CCMH"/>
    <property type="match status" value="1"/>
</dbReference>
<evidence type="ECO:0000259" key="9">
    <source>
        <dbReference type="Pfam" id="PF03918"/>
    </source>
</evidence>
<dbReference type="Gene3D" id="1.10.8.640">
    <property type="entry name" value="Cytochrome C biogenesis protein"/>
    <property type="match status" value="1"/>
</dbReference>
<evidence type="ECO:0000313" key="11">
    <source>
        <dbReference type="Proteomes" id="UP000316852"/>
    </source>
</evidence>
<dbReference type="InterPro" id="IPR005616">
    <property type="entry name" value="CcmH/CycL/Ccl2/NrfF_N"/>
</dbReference>
<sequence length="198" mass="20959">MGRRAHHGAGNADRAERPHEDPPGREGRPLTRIPPGTALAILLLVGAAPPSDAKPRDAAHAITSQLICPCSCGEVLSGCTCETGKTMQGYVENAIKQGKGKDQIVGALVARYGEVIRGAPKPEGFNLVVWIAPFAATLAGFAIAFLVLRRWVKRRAALPSSLGTLAADRGGLSPGRTLEADLDGLRARAEAELRRMRE</sequence>
<evidence type="ECO:0000256" key="4">
    <source>
        <dbReference type="ARBA" id="ARBA00022729"/>
    </source>
</evidence>
<evidence type="ECO:0000313" key="10">
    <source>
        <dbReference type="EMBL" id="TMQ58545.1"/>
    </source>
</evidence>
<keyword evidence="7" id="KW-0812">Transmembrane</keyword>
<reference evidence="10 11" key="1">
    <citation type="journal article" date="2019" name="Nat. Microbiol.">
        <title>Mediterranean grassland soil C-N compound turnover is dependent on rainfall and depth, and is mediated by genomically divergent microorganisms.</title>
        <authorList>
            <person name="Diamond S."/>
            <person name="Andeer P.F."/>
            <person name="Li Z."/>
            <person name="Crits-Christoph A."/>
            <person name="Burstein D."/>
            <person name="Anantharaman K."/>
            <person name="Lane K.R."/>
            <person name="Thomas B.C."/>
            <person name="Pan C."/>
            <person name="Northen T.R."/>
            <person name="Banfield J.F."/>
        </authorList>
    </citation>
    <scope>NUCLEOTIDE SEQUENCE [LARGE SCALE GENOMIC DNA]</scope>
    <source>
        <strain evidence="10">WS_6</strain>
    </source>
</reference>
<dbReference type="Pfam" id="PF03918">
    <property type="entry name" value="CcmH"/>
    <property type="match status" value="1"/>
</dbReference>
<dbReference type="GO" id="GO:0005886">
    <property type="term" value="C:plasma membrane"/>
    <property type="evidence" value="ECO:0007669"/>
    <property type="project" value="TreeGrafter"/>
</dbReference>
<comment type="function">
    <text evidence="7">Possible subunit of a heme lyase.</text>
</comment>
<evidence type="ECO:0000256" key="2">
    <source>
        <dbReference type="ARBA" id="ARBA00022617"/>
    </source>
</evidence>
<keyword evidence="7" id="KW-1133">Transmembrane helix</keyword>
<keyword evidence="6 7" id="KW-0408">Iron</keyword>
<gene>
    <name evidence="10" type="ORF">E6K76_07315</name>
</gene>
<dbReference type="GO" id="GO:0017004">
    <property type="term" value="P:cytochrome complex assembly"/>
    <property type="evidence" value="ECO:0007669"/>
    <property type="project" value="UniProtKB-KW"/>
</dbReference>
<comment type="caution">
    <text evidence="10">The sequence shown here is derived from an EMBL/GenBank/DDBJ whole genome shotgun (WGS) entry which is preliminary data.</text>
</comment>
<evidence type="ECO:0000256" key="7">
    <source>
        <dbReference type="RuleBase" id="RU364112"/>
    </source>
</evidence>
<feature type="transmembrane region" description="Helical" evidence="7">
    <location>
        <begin position="127"/>
        <end position="148"/>
    </location>
</feature>
<evidence type="ECO:0000256" key="5">
    <source>
        <dbReference type="ARBA" id="ARBA00022748"/>
    </source>
</evidence>
<dbReference type="PANTHER" id="PTHR47870:SF1">
    <property type="entry name" value="CYTOCHROME C-TYPE BIOGENESIS PROTEIN CCMH"/>
    <property type="match status" value="1"/>
</dbReference>
<dbReference type="Proteomes" id="UP000316852">
    <property type="component" value="Unassembled WGS sequence"/>
</dbReference>
<keyword evidence="4 7" id="KW-0732">Signal</keyword>
<evidence type="ECO:0000256" key="8">
    <source>
        <dbReference type="SAM" id="MobiDB-lite"/>
    </source>
</evidence>
<dbReference type="CDD" id="cd16378">
    <property type="entry name" value="CcmH_N"/>
    <property type="match status" value="1"/>
</dbReference>
<name>A0A538T4J2_UNCEI</name>
<dbReference type="GO" id="GO:0046872">
    <property type="term" value="F:metal ion binding"/>
    <property type="evidence" value="ECO:0007669"/>
    <property type="project" value="UniProtKB-KW"/>
</dbReference>
<keyword evidence="2 7" id="KW-0349">Heme</keyword>
<evidence type="ECO:0000256" key="3">
    <source>
        <dbReference type="ARBA" id="ARBA00022723"/>
    </source>
</evidence>
<evidence type="ECO:0000256" key="6">
    <source>
        <dbReference type="ARBA" id="ARBA00023004"/>
    </source>
</evidence>
<keyword evidence="3 7" id="KW-0479">Metal-binding</keyword>
<evidence type="ECO:0000256" key="1">
    <source>
        <dbReference type="ARBA" id="ARBA00010342"/>
    </source>
</evidence>
<comment type="similarity">
    <text evidence="1 7">Belongs to the CcmH/CycL/Ccl2/NrfF family.</text>
</comment>
<keyword evidence="5" id="KW-0201">Cytochrome c-type biogenesis</keyword>
<dbReference type="AlphaFoldDB" id="A0A538T4J2"/>
<feature type="compositionally biased region" description="Basic and acidic residues" evidence="8">
    <location>
        <begin position="13"/>
        <end position="29"/>
    </location>
</feature>
<dbReference type="EMBL" id="VBOW01000032">
    <property type="protein sequence ID" value="TMQ58545.1"/>
    <property type="molecule type" value="Genomic_DNA"/>
</dbReference>
<accession>A0A538T4J2</accession>
<protein>
    <recommendedName>
        <fullName evidence="7">Cytochrome c-type biogenesis protein</fullName>
    </recommendedName>
</protein>
<dbReference type="InterPro" id="IPR038297">
    <property type="entry name" value="CcmH/CycL/NrfF/Ccl2_sf"/>
</dbReference>